<dbReference type="PANTHER" id="PTHR35788:SF1">
    <property type="entry name" value="EXPORTED PROTEIN"/>
    <property type="match status" value="1"/>
</dbReference>
<dbReference type="AlphaFoldDB" id="A0A0U4F124"/>
<dbReference type="Pfam" id="PF04294">
    <property type="entry name" value="VanW"/>
    <property type="match status" value="1"/>
</dbReference>
<dbReference type="KEGG" id="lao:AOX59_00930"/>
<dbReference type="PANTHER" id="PTHR35788">
    <property type="entry name" value="EXPORTED PROTEIN-RELATED"/>
    <property type="match status" value="1"/>
</dbReference>
<dbReference type="EMBL" id="CP013862">
    <property type="protein sequence ID" value="ALX47286.1"/>
    <property type="molecule type" value="Genomic_DNA"/>
</dbReference>
<dbReference type="InterPro" id="IPR052913">
    <property type="entry name" value="Glycopeptide_resist_protein"/>
</dbReference>
<dbReference type="STRING" id="1472767.AOX59_00930"/>
<evidence type="ECO:0000313" key="1">
    <source>
        <dbReference type="EMBL" id="ALX47286.1"/>
    </source>
</evidence>
<dbReference type="Proteomes" id="UP000050331">
    <property type="component" value="Chromosome"/>
</dbReference>
<name>A0A0U4F124_9BACI</name>
<protein>
    <recommendedName>
        <fullName evidence="3">Peptidoglycan binding domain-containing protein</fullName>
    </recommendedName>
</protein>
<dbReference type="RefSeq" id="WP_068440524.1">
    <property type="nucleotide sequence ID" value="NZ_CP013862.1"/>
</dbReference>
<accession>A0A0U4F124</accession>
<organism evidence="1 2">
    <name type="scientific">Lentibacillus amyloliquefaciens</name>
    <dbReference type="NCBI Taxonomy" id="1472767"/>
    <lineage>
        <taxon>Bacteria</taxon>
        <taxon>Bacillati</taxon>
        <taxon>Bacillota</taxon>
        <taxon>Bacilli</taxon>
        <taxon>Bacillales</taxon>
        <taxon>Bacillaceae</taxon>
        <taxon>Lentibacillus</taxon>
    </lineage>
</organism>
<sequence length="275" mass="31246">MITIILSFLLSSVPLTVTDEGQVVDELIKEDFALQLVDDLLIDDTKLDLQMDLINEKVKKEPVNAKLDDEGDIIEERPGRVLDRIKFRNMFYDYFYDSTSPAKITLPVRKVYPRVDSELLANIREHEIGNYVTQFKTRNKERSRNIEIAAEAINNHVVFPNEQFSFNDVVGERTEDKGYKRAPVIVKGELSEDIGGGICQVSSTLYNAVDLKGIEITERYSHSRSVPYVPSGRDAAVSWYGPDFAFTNESKHPILIRASADKGNMTIRILAFEPR</sequence>
<dbReference type="OrthoDB" id="9813301at2"/>
<gene>
    <name evidence="1" type="ORF">AOX59_00930</name>
</gene>
<dbReference type="InterPro" id="IPR007391">
    <property type="entry name" value="Vancomycin_resist_VanW"/>
</dbReference>
<proteinExistence type="predicted"/>
<reference evidence="1 2" key="1">
    <citation type="submission" date="2016-01" db="EMBL/GenBank/DDBJ databases">
        <title>Complete genome sequence of strain Lentibacillus amyloliquefaciens LAM0015T isolated from saline sediment.</title>
        <authorList>
            <person name="Wang J.-L."/>
            <person name="He M.-X."/>
        </authorList>
    </citation>
    <scope>NUCLEOTIDE SEQUENCE [LARGE SCALE GENOMIC DNA]</scope>
    <source>
        <strain evidence="1 2">LAM0015</strain>
    </source>
</reference>
<keyword evidence="2" id="KW-1185">Reference proteome</keyword>
<evidence type="ECO:0008006" key="3">
    <source>
        <dbReference type="Google" id="ProtNLM"/>
    </source>
</evidence>
<evidence type="ECO:0000313" key="2">
    <source>
        <dbReference type="Proteomes" id="UP000050331"/>
    </source>
</evidence>